<organism evidence="10">
    <name type="scientific">Physcomitrium patens</name>
    <name type="common">Spreading-leaved earth moss</name>
    <name type="synonym">Physcomitrella patens</name>
    <dbReference type="NCBI Taxonomy" id="3218"/>
    <lineage>
        <taxon>Eukaryota</taxon>
        <taxon>Viridiplantae</taxon>
        <taxon>Streptophyta</taxon>
        <taxon>Embryophyta</taxon>
        <taxon>Bryophyta</taxon>
        <taxon>Bryophytina</taxon>
        <taxon>Bryopsida</taxon>
        <taxon>Funariidae</taxon>
        <taxon>Funariales</taxon>
        <taxon>Funariaceae</taxon>
        <taxon>Physcomitrium</taxon>
    </lineage>
</organism>
<evidence type="ECO:0000256" key="2">
    <source>
        <dbReference type="ARBA" id="ARBA00022771"/>
    </source>
</evidence>
<dbReference type="AlphaFoldDB" id="A0A2K1J2L8"/>
<evidence type="ECO:0000256" key="3">
    <source>
        <dbReference type="ARBA" id="ARBA00022833"/>
    </source>
</evidence>
<evidence type="ECO:0000256" key="1">
    <source>
        <dbReference type="ARBA" id="ARBA00022723"/>
    </source>
</evidence>
<dbReference type="EMBL" id="ABEU02000017">
    <property type="protein sequence ID" value="PNR35770.1"/>
    <property type="molecule type" value="Genomic_DNA"/>
</dbReference>
<dbReference type="PANTHER" id="PTHR31089:SF22">
    <property type="entry name" value="CYCLIC DOF FACTOR 4"/>
    <property type="match status" value="1"/>
</dbReference>
<keyword evidence="2" id="KW-0863">Zinc-finger</keyword>
<dbReference type="GO" id="GO:0003700">
    <property type="term" value="F:DNA-binding transcription factor activity"/>
    <property type="evidence" value="ECO:0007669"/>
    <property type="project" value="InterPro"/>
</dbReference>
<evidence type="ECO:0000256" key="8">
    <source>
        <dbReference type="SAM" id="MobiDB-lite"/>
    </source>
</evidence>
<dbReference type="KEGG" id="ppp:112294638"/>
<evidence type="ECO:0000313" key="11">
    <source>
        <dbReference type="EnsemblPlants" id="PAC:32907318.CDS.1"/>
    </source>
</evidence>
<dbReference type="EnsemblPlants" id="Pp3c17_3860V3.2">
    <property type="protein sequence ID" value="PAC:32907319.CDS.1"/>
    <property type="gene ID" value="Pp3c17_3860"/>
</dbReference>
<keyword evidence="4" id="KW-0805">Transcription regulation</keyword>
<feature type="compositionally biased region" description="Basic residues" evidence="8">
    <location>
        <begin position="303"/>
        <end position="312"/>
    </location>
</feature>
<feature type="region of interest" description="Disordered" evidence="8">
    <location>
        <begin position="26"/>
        <end position="52"/>
    </location>
</feature>
<keyword evidence="6" id="KW-0804">Transcription</keyword>
<reference evidence="10 12" key="2">
    <citation type="journal article" date="2018" name="Plant J.">
        <title>The Physcomitrella patens chromosome-scale assembly reveals moss genome structure and evolution.</title>
        <authorList>
            <person name="Lang D."/>
            <person name="Ullrich K.K."/>
            <person name="Murat F."/>
            <person name="Fuchs J."/>
            <person name="Jenkins J."/>
            <person name="Haas F.B."/>
            <person name="Piednoel M."/>
            <person name="Gundlach H."/>
            <person name="Van Bel M."/>
            <person name="Meyberg R."/>
            <person name="Vives C."/>
            <person name="Morata J."/>
            <person name="Symeonidi A."/>
            <person name="Hiss M."/>
            <person name="Muchero W."/>
            <person name="Kamisugi Y."/>
            <person name="Saleh O."/>
            <person name="Blanc G."/>
            <person name="Decker E.L."/>
            <person name="van Gessel N."/>
            <person name="Grimwood J."/>
            <person name="Hayes R.D."/>
            <person name="Graham S.W."/>
            <person name="Gunter L.E."/>
            <person name="McDaniel S.F."/>
            <person name="Hoernstein S.N.W."/>
            <person name="Larsson A."/>
            <person name="Li F.W."/>
            <person name="Perroud P.F."/>
            <person name="Phillips J."/>
            <person name="Ranjan P."/>
            <person name="Rokshar D.S."/>
            <person name="Rothfels C.J."/>
            <person name="Schneider L."/>
            <person name="Shu S."/>
            <person name="Stevenson D.W."/>
            <person name="Thummler F."/>
            <person name="Tillich M."/>
            <person name="Villarreal Aguilar J.C."/>
            <person name="Widiez T."/>
            <person name="Wong G.K."/>
            <person name="Wymore A."/>
            <person name="Zhang Y."/>
            <person name="Zimmer A.D."/>
            <person name="Quatrano R.S."/>
            <person name="Mayer K.F.X."/>
            <person name="Goodstein D."/>
            <person name="Casacuberta J.M."/>
            <person name="Vandepoele K."/>
            <person name="Reski R."/>
            <person name="Cuming A.C."/>
            <person name="Tuskan G.A."/>
            <person name="Maumus F."/>
            <person name="Salse J."/>
            <person name="Schmutz J."/>
            <person name="Rensing S.A."/>
        </authorList>
    </citation>
    <scope>NUCLEOTIDE SEQUENCE [LARGE SCALE GENOMIC DNA]</scope>
    <source>
        <strain evidence="11 12">cv. Gransden 2004</strain>
    </source>
</reference>
<feature type="region of interest" description="Disordered" evidence="8">
    <location>
        <begin position="101"/>
        <end position="145"/>
    </location>
</feature>
<protein>
    <recommendedName>
        <fullName evidence="9">Dof-type domain-containing protein</fullName>
    </recommendedName>
</protein>
<dbReference type="GO" id="GO:0008270">
    <property type="term" value="F:zinc ion binding"/>
    <property type="evidence" value="ECO:0007669"/>
    <property type="project" value="UniProtKB-KW"/>
</dbReference>
<keyword evidence="12" id="KW-1185">Reference proteome</keyword>
<evidence type="ECO:0000256" key="5">
    <source>
        <dbReference type="ARBA" id="ARBA00023125"/>
    </source>
</evidence>
<dbReference type="PANTHER" id="PTHR31089">
    <property type="entry name" value="CYCLIC DOF FACTOR 2"/>
    <property type="match status" value="1"/>
</dbReference>
<dbReference type="RefSeq" id="XP_024401091.1">
    <property type="nucleotide sequence ID" value="XM_024545323.2"/>
</dbReference>
<evidence type="ECO:0000256" key="4">
    <source>
        <dbReference type="ARBA" id="ARBA00023015"/>
    </source>
</evidence>
<name>A0A2K1J2L8_PHYPA</name>
<feature type="compositionally biased region" description="Polar residues" evidence="8">
    <location>
        <begin position="313"/>
        <end position="338"/>
    </location>
</feature>
<reference evidence="10 12" key="1">
    <citation type="journal article" date="2008" name="Science">
        <title>The Physcomitrella genome reveals evolutionary insights into the conquest of land by plants.</title>
        <authorList>
            <person name="Rensing S."/>
            <person name="Lang D."/>
            <person name="Zimmer A."/>
            <person name="Terry A."/>
            <person name="Salamov A."/>
            <person name="Shapiro H."/>
            <person name="Nishiyama T."/>
            <person name="Perroud P.-F."/>
            <person name="Lindquist E."/>
            <person name="Kamisugi Y."/>
            <person name="Tanahashi T."/>
            <person name="Sakakibara K."/>
            <person name="Fujita T."/>
            <person name="Oishi K."/>
            <person name="Shin-I T."/>
            <person name="Kuroki Y."/>
            <person name="Toyoda A."/>
            <person name="Suzuki Y."/>
            <person name="Hashimoto A."/>
            <person name="Yamaguchi K."/>
            <person name="Sugano A."/>
            <person name="Kohara Y."/>
            <person name="Fujiyama A."/>
            <person name="Anterola A."/>
            <person name="Aoki S."/>
            <person name="Ashton N."/>
            <person name="Barbazuk W.B."/>
            <person name="Barker E."/>
            <person name="Bennetzen J."/>
            <person name="Bezanilla M."/>
            <person name="Blankenship R."/>
            <person name="Cho S.H."/>
            <person name="Dutcher S."/>
            <person name="Estelle M."/>
            <person name="Fawcett J.A."/>
            <person name="Gundlach H."/>
            <person name="Hanada K."/>
            <person name="Heyl A."/>
            <person name="Hicks K.A."/>
            <person name="Hugh J."/>
            <person name="Lohr M."/>
            <person name="Mayer K."/>
            <person name="Melkozernov A."/>
            <person name="Murata T."/>
            <person name="Nelson D."/>
            <person name="Pils B."/>
            <person name="Prigge M."/>
            <person name="Reiss B."/>
            <person name="Renner T."/>
            <person name="Rombauts S."/>
            <person name="Rushton P."/>
            <person name="Sanderfoot A."/>
            <person name="Schween G."/>
            <person name="Shiu S.-H."/>
            <person name="Stueber K."/>
            <person name="Theodoulou F.L."/>
            <person name="Tu H."/>
            <person name="Van de Peer Y."/>
            <person name="Verrier P.J."/>
            <person name="Waters E."/>
            <person name="Wood A."/>
            <person name="Yang L."/>
            <person name="Cove D."/>
            <person name="Cuming A."/>
            <person name="Hasebe M."/>
            <person name="Lucas S."/>
            <person name="Mishler D.B."/>
            <person name="Reski R."/>
            <person name="Grigoriev I."/>
            <person name="Quatrano R.S."/>
            <person name="Boore J.L."/>
        </authorList>
    </citation>
    <scope>NUCLEOTIDE SEQUENCE [LARGE SCALE GENOMIC DNA]</scope>
    <source>
        <strain evidence="11 12">cv. Gransden 2004</strain>
    </source>
</reference>
<dbReference type="Gramene" id="Pp3c17_3860V3.2">
    <property type="protein sequence ID" value="PAC:32907319.CDS.1"/>
    <property type="gene ID" value="Pp3c17_3860"/>
</dbReference>
<evidence type="ECO:0000313" key="10">
    <source>
        <dbReference type="EMBL" id="PNR35770.1"/>
    </source>
</evidence>
<evidence type="ECO:0000256" key="6">
    <source>
        <dbReference type="ARBA" id="ARBA00023163"/>
    </source>
</evidence>
<proteinExistence type="predicted"/>
<dbReference type="PaxDb" id="3218-PP1S26_282V6.1"/>
<sequence>MQLPISHLSEFQETENEEIHAHLAANSGSHSHDEEEGSHSQGSKGSIGPDGNPVKDLPCPRCQSMNTKFCYYNNYSTSQPRHYCHDCQRYWTVGGTLRNVPPGGSCRKRTTTVPQSSSVPHFHPGTPPSSTLTGSEGESERYQHPGSPPMMAALASMLAHPVTSGFGGFEEQFADLLSFYPTQFSSLLQLAIMQQNQQDMLTSTFPDASILASGLLMPEVFEPSHLELMHMATMLAEMQRMQELARRQAAAWAEYHREGQSAVSSGIHRQSPQNAAAEEAAKNRQYGGSSLHRRPGFWETALRHSRPNKRRTTNPGVPESSNLSKEQGGTRAATNQPLRQEHSS</sequence>
<keyword evidence="1" id="KW-0479">Metal-binding</keyword>
<evidence type="ECO:0000256" key="7">
    <source>
        <dbReference type="ARBA" id="ARBA00023242"/>
    </source>
</evidence>
<dbReference type="GO" id="GO:0003677">
    <property type="term" value="F:DNA binding"/>
    <property type="evidence" value="ECO:0007669"/>
    <property type="project" value="UniProtKB-KW"/>
</dbReference>
<dbReference type="FunCoup" id="A0A2K1J2L8">
    <property type="interactions" value="639"/>
</dbReference>
<dbReference type="InterPro" id="IPR003851">
    <property type="entry name" value="Znf_Dof"/>
</dbReference>
<evidence type="ECO:0000259" key="9">
    <source>
        <dbReference type="PROSITE" id="PS50884"/>
    </source>
</evidence>
<dbReference type="EnsemblPlants" id="Pp3c17_3860V3.1">
    <property type="protein sequence ID" value="PAC:32907318.CDS.1"/>
    <property type="gene ID" value="Pp3c17_3860"/>
</dbReference>
<dbReference type="PROSITE" id="PS50884">
    <property type="entry name" value="ZF_DOF_2"/>
    <property type="match status" value="1"/>
</dbReference>
<feature type="compositionally biased region" description="Polar residues" evidence="8">
    <location>
        <begin position="263"/>
        <end position="274"/>
    </location>
</feature>
<dbReference type="PROSITE" id="PS01361">
    <property type="entry name" value="ZF_DOF_1"/>
    <property type="match status" value="1"/>
</dbReference>
<keyword evidence="7" id="KW-0539">Nucleus</keyword>
<dbReference type="GeneID" id="112294638"/>
<evidence type="ECO:0000313" key="12">
    <source>
        <dbReference type="Proteomes" id="UP000006727"/>
    </source>
</evidence>
<gene>
    <name evidence="11" type="primary">LOC112294638</name>
    <name evidence="10" type="ORF">PHYPA_021620</name>
</gene>
<feature type="region of interest" description="Disordered" evidence="8">
    <location>
        <begin position="263"/>
        <end position="344"/>
    </location>
</feature>
<keyword evidence="5" id="KW-0238">DNA-binding</keyword>
<dbReference type="Gramene" id="Pp3c17_3860V3.1">
    <property type="protein sequence ID" value="PAC:32907318.CDS.1"/>
    <property type="gene ID" value="Pp3c17_3860"/>
</dbReference>
<accession>A0A2K1J2L8</accession>
<reference evidence="11" key="3">
    <citation type="submission" date="2020-12" db="UniProtKB">
        <authorList>
            <consortium name="EnsemblPlants"/>
        </authorList>
    </citation>
    <scope>IDENTIFICATION</scope>
</reference>
<feature type="domain" description="Dof-type" evidence="9">
    <location>
        <begin position="57"/>
        <end position="111"/>
    </location>
</feature>
<dbReference type="Pfam" id="PF02701">
    <property type="entry name" value="Zn_ribbon_Dof"/>
    <property type="match status" value="1"/>
</dbReference>
<keyword evidence="3" id="KW-0862">Zinc</keyword>
<dbReference type="OrthoDB" id="1927254at2759"/>
<dbReference type="InterPro" id="IPR045174">
    <property type="entry name" value="Dof"/>
</dbReference>
<dbReference type="Proteomes" id="UP000006727">
    <property type="component" value="Chromosome 17"/>
</dbReference>